<evidence type="ECO:0000313" key="5">
    <source>
        <dbReference type="EMBL" id="UPT21402.1"/>
    </source>
</evidence>
<gene>
    <name evidence="5" type="ORF">FOF52_10900</name>
</gene>
<reference evidence="5 6" key="1">
    <citation type="submission" date="2020-04" db="EMBL/GenBank/DDBJ databases">
        <title>Thermobifida alba genome sequencing and assembly.</title>
        <authorList>
            <person name="Luzics S."/>
            <person name="Horvath B."/>
            <person name="Nagy I."/>
            <person name="Toth A."/>
            <person name="Nagy I."/>
            <person name="Kukolya J."/>
        </authorList>
    </citation>
    <scope>NUCLEOTIDE SEQUENCE [LARGE SCALE GENOMIC DNA]</scope>
    <source>
        <strain evidence="5 6">DSM 43795</strain>
    </source>
</reference>
<dbReference type="RefSeq" id="WP_248589872.1">
    <property type="nucleotide sequence ID" value="NZ_BAABEB010000002.1"/>
</dbReference>
<accession>A0ABY4L139</accession>
<feature type="domain" description="Glycosyltransferase subfamily 4-like N-terminal" evidence="4">
    <location>
        <begin position="22"/>
        <end position="195"/>
    </location>
</feature>
<keyword evidence="1" id="KW-0328">Glycosyltransferase</keyword>
<evidence type="ECO:0000259" key="3">
    <source>
        <dbReference type="Pfam" id="PF00534"/>
    </source>
</evidence>
<evidence type="ECO:0000259" key="4">
    <source>
        <dbReference type="Pfam" id="PF13439"/>
    </source>
</evidence>
<protein>
    <submittedName>
        <fullName evidence="5">Glycosyltransferase family 4 protein</fullName>
    </submittedName>
</protein>
<dbReference type="Pfam" id="PF00534">
    <property type="entry name" value="Glycos_transf_1"/>
    <property type="match status" value="1"/>
</dbReference>
<keyword evidence="2" id="KW-0808">Transferase</keyword>
<dbReference type="SUPFAM" id="SSF53756">
    <property type="entry name" value="UDP-Glycosyltransferase/glycogen phosphorylase"/>
    <property type="match status" value="1"/>
</dbReference>
<feature type="domain" description="Glycosyl transferase family 1" evidence="3">
    <location>
        <begin position="204"/>
        <end position="362"/>
    </location>
</feature>
<dbReference type="Pfam" id="PF13439">
    <property type="entry name" value="Glyco_transf_4"/>
    <property type="match status" value="1"/>
</dbReference>
<dbReference type="Gene3D" id="3.40.50.2000">
    <property type="entry name" value="Glycogen Phosphorylase B"/>
    <property type="match status" value="2"/>
</dbReference>
<dbReference type="InterPro" id="IPR001296">
    <property type="entry name" value="Glyco_trans_1"/>
</dbReference>
<dbReference type="PANTHER" id="PTHR12526:SF630">
    <property type="entry name" value="GLYCOSYLTRANSFERASE"/>
    <property type="match status" value="1"/>
</dbReference>
<organism evidence="5 6">
    <name type="scientific">Thermobifida alba</name>
    <name type="common">Thermomonospora alba</name>
    <dbReference type="NCBI Taxonomy" id="53522"/>
    <lineage>
        <taxon>Bacteria</taxon>
        <taxon>Bacillati</taxon>
        <taxon>Actinomycetota</taxon>
        <taxon>Actinomycetes</taxon>
        <taxon>Streptosporangiales</taxon>
        <taxon>Nocardiopsidaceae</taxon>
        <taxon>Thermobifida</taxon>
    </lineage>
</organism>
<dbReference type="Proteomes" id="UP000832041">
    <property type="component" value="Chromosome"/>
</dbReference>
<evidence type="ECO:0000313" key="6">
    <source>
        <dbReference type="Proteomes" id="UP000832041"/>
    </source>
</evidence>
<evidence type="ECO:0000256" key="1">
    <source>
        <dbReference type="ARBA" id="ARBA00022676"/>
    </source>
</evidence>
<dbReference type="InterPro" id="IPR028098">
    <property type="entry name" value="Glyco_trans_4-like_N"/>
</dbReference>
<name>A0ABY4L139_THEAE</name>
<keyword evidence="6" id="KW-1185">Reference proteome</keyword>
<proteinExistence type="predicted"/>
<evidence type="ECO:0000256" key="2">
    <source>
        <dbReference type="ARBA" id="ARBA00022679"/>
    </source>
</evidence>
<dbReference type="PANTHER" id="PTHR12526">
    <property type="entry name" value="GLYCOSYLTRANSFERASE"/>
    <property type="match status" value="1"/>
</dbReference>
<dbReference type="EMBL" id="CP051627">
    <property type="protein sequence ID" value="UPT21402.1"/>
    <property type="molecule type" value="Genomic_DNA"/>
</dbReference>
<sequence>MSGGTGAGRDLVLVANSVDELGGVTSWTHRMARLFTERGHRVRVVGIAPAQVAQDVGATPYPVTTLYTRRPPPAWRPRRLRDRFAVAARLRQARREAERRERAAALSALLRGVAPGGVVIVTQVWAMEWVALADTGGLHVVGMTHESFEESRRTSRFARVQRYFRDVDRLLALTREDADRWINQGLNNLDVMPNPLPWLPVRPSPRTARTVVSIGRLDEQKRVDLLLEAWARTAPRFPDWTLRVYGTGADERDLRDYCRELGLDSSVRWMGATGDVPGALREASVLVQSSRGEGFPLVLLEAMACAVPCVAFDCAPGVREIVTDGEDGLLAPPGDTRALAERLARVMADRELRDRLGEQARRSVDRYAPERIVRRWEELFDFLDR</sequence>